<name>A0A6N2LAY8_SALVM</name>
<reference evidence="1" key="1">
    <citation type="submission" date="2019-03" db="EMBL/GenBank/DDBJ databases">
        <authorList>
            <person name="Mank J."/>
            <person name="Almeida P."/>
        </authorList>
    </citation>
    <scope>NUCLEOTIDE SEQUENCE</scope>
    <source>
        <strain evidence="1">78183</strain>
    </source>
</reference>
<dbReference type="AlphaFoldDB" id="A0A6N2LAY8"/>
<dbReference type="EMBL" id="CAADRP010000811">
    <property type="protein sequence ID" value="VFU32543.1"/>
    <property type="molecule type" value="Genomic_DNA"/>
</dbReference>
<proteinExistence type="predicted"/>
<evidence type="ECO:0000313" key="1">
    <source>
        <dbReference type="EMBL" id="VFU32543.1"/>
    </source>
</evidence>
<accession>A0A6N2LAY8</accession>
<organism evidence="1">
    <name type="scientific">Salix viminalis</name>
    <name type="common">Common osier</name>
    <name type="synonym">Basket willow</name>
    <dbReference type="NCBI Taxonomy" id="40686"/>
    <lineage>
        <taxon>Eukaryota</taxon>
        <taxon>Viridiplantae</taxon>
        <taxon>Streptophyta</taxon>
        <taxon>Embryophyta</taxon>
        <taxon>Tracheophyta</taxon>
        <taxon>Spermatophyta</taxon>
        <taxon>Magnoliopsida</taxon>
        <taxon>eudicotyledons</taxon>
        <taxon>Gunneridae</taxon>
        <taxon>Pentapetalae</taxon>
        <taxon>rosids</taxon>
        <taxon>fabids</taxon>
        <taxon>Malpighiales</taxon>
        <taxon>Salicaceae</taxon>
        <taxon>Saliceae</taxon>
        <taxon>Salix</taxon>
    </lineage>
</organism>
<protein>
    <submittedName>
        <fullName evidence="1">Uncharacterized protein</fullName>
    </submittedName>
</protein>
<sequence>MMLVHSSYLFVHATCSLEMNSLLHTMAIRSKDVCCPPGIENLSLPDYKISWLRGGELMETRESVQPEKIDEDEVSSEYFSATDTYQSILYHFRSRVC</sequence>
<gene>
    <name evidence="1" type="ORF">SVIM_LOCUS143504</name>
</gene>